<dbReference type="SUPFAM" id="SSF51905">
    <property type="entry name" value="FAD/NAD(P)-binding domain"/>
    <property type="match status" value="1"/>
</dbReference>
<dbReference type="EMBL" id="MRWE01000031">
    <property type="protein sequence ID" value="ORJ24295.1"/>
    <property type="molecule type" value="Genomic_DNA"/>
</dbReference>
<evidence type="ECO:0000256" key="1">
    <source>
        <dbReference type="ARBA" id="ARBA00001974"/>
    </source>
</evidence>
<sequence>MTFKKIIKLADLAKNQPKQFESDETPFVLVRQDDSVHAYQANCPHAGAPLAEGAVCDGKLVCPWHKAVFNLDDGSLEQPPALEGLTQYPTKVEHGEVMVDVKDPRQHTRLQAGNNTDQIVIMGSGAAGSAALSALEESGYHGRIVIIDREKSAPYDRTALTKFVPDGSMKVDEVPPLLEDSAFEQRNVQRIVSTVTHIDKKKKKLRLANQQHVSFKKLLIATGGAPIRPALPGGELSGIHVLRNLQQEKTLLCAVDQLKQLVIIGNSFIGMEMAAALRKRDIAIKVIAPQPLPFEAQFGEKIAKYFRALHEHNGVEFIDGEVVGFKGDRRVEAVELKDGSSVRTDVVLLATGVQPVTSFIHDLPLDDDGSLKVDKYLQAAEDIYAAGDIASFPMDGKHTRIEHWRVAQQQGRTAAINMLGEREAFDRVPFFWTQHFGTRFEHLGHPDQWDKVDIIGSLEDRDFVALFGLKDSLVGVVATGRERTTGRLLLEMQHDMTLNQARKLVKETQEG</sequence>
<dbReference type="PRINTS" id="PR00411">
    <property type="entry name" value="PNDRDTASEI"/>
</dbReference>
<evidence type="ECO:0000256" key="6">
    <source>
        <dbReference type="ARBA" id="ARBA00023002"/>
    </source>
</evidence>
<evidence type="ECO:0000313" key="11">
    <source>
        <dbReference type="Proteomes" id="UP000192536"/>
    </source>
</evidence>
<dbReference type="Gene3D" id="3.30.390.30">
    <property type="match status" value="1"/>
</dbReference>
<keyword evidence="7" id="KW-0408">Iron</keyword>
<dbReference type="InterPro" id="IPR036188">
    <property type="entry name" value="FAD/NAD-bd_sf"/>
</dbReference>
<keyword evidence="8" id="KW-0411">Iron-sulfur</keyword>
<dbReference type="InterPro" id="IPR050446">
    <property type="entry name" value="FAD-oxidoreductase/Apoptosis"/>
</dbReference>
<dbReference type="PROSITE" id="PS51296">
    <property type="entry name" value="RIESKE"/>
    <property type="match status" value="1"/>
</dbReference>
<organism evidence="10 11">
    <name type="scientific">Rouxiella badensis</name>
    <dbReference type="NCBI Taxonomy" id="1646377"/>
    <lineage>
        <taxon>Bacteria</taxon>
        <taxon>Pseudomonadati</taxon>
        <taxon>Pseudomonadota</taxon>
        <taxon>Gammaproteobacteria</taxon>
        <taxon>Enterobacterales</taxon>
        <taxon>Yersiniaceae</taxon>
        <taxon>Rouxiella</taxon>
    </lineage>
</organism>
<proteinExistence type="predicted"/>
<dbReference type="InterPro" id="IPR023753">
    <property type="entry name" value="FAD/NAD-binding_dom"/>
</dbReference>
<dbReference type="InterPro" id="IPR036922">
    <property type="entry name" value="Rieske_2Fe-2S_sf"/>
</dbReference>
<evidence type="ECO:0000256" key="8">
    <source>
        <dbReference type="ARBA" id="ARBA00023014"/>
    </source>
</evidence>
<dbReference type="SUPFAM" id="SSF50022">
    <property type="entry name" value="ISP domain"/>
    <property type="match status" value="1"/>
</dbReference>
<keyword evidence="6" id="KW-0560">Oxidoreductase</keyword>
<accession>A0A1X0WC45</accession>
<comment type="caution">
    <text evidence="10">The sequence shown here is derived from an EMBL/GenBank/DDBJ whole genome shotgun (WGS) entry which is preliminary data.</text>
</comment>
<keyword evidence="2" id="KW-0285">Flavoprotein</keyword>
<evidence type="ECO:0000313" key="10">
    <source>
        <dbReference type="EMBL" id="ORJ24295.1"/>
    </source>
</evidence>
<dbReference type="GO" id="GO:0005737">
    <property type="term" value="C:cytoplasm"/>
    <property type="evidence" value="ECO:0007669"/>
    <property type="project" value="TreeGrafter"/>
</dbReference>
<evidence type="ECO:0000256" key="4">
    <source>
        <dbReference type="ARBA" id="ARBA00022723"/>
    </source>
</evidence>
<dbReference type="GO" id="GO:0046872">
    <property type="term" value="F:metal ion binding"/>
    <property type="evidence" value="ECO:0007669"/>
    <property type="project" value="UniProtKB-KW"/>
</dbReference>
<dbReference type="InterPro" id="IPR017941">
    <property type="entry name" value="Rieske_2Fe-2S"/>
</dbReference>
<reference evidence="10 11" key="1">
    <citation type="journal article" date="2017" name="Int. J. Syst. Evol. Microbiol.">
        <title>Rouxiella badensis sp. nov. and Rouxiella silvae sp. nov. isolated from peat bog soil in Germany and emendation of the genus description.</title>
        <authorList>
            <person name="Le Fleche-Mateos A."/>
            <person name="Kugler J.H."/>
            <person name="Hansen S.H."/>
            <person name="Syldatk C."/>
            <person name="Hausmann R."/>
            <person name="Lomprez F."/>
            <person name="Vandenbogaert M."/>
            <person name="Manuguerra J.C."/>
            <person name="Grimont P.A."/>
        </authorList>
    </citation>
    <scope>NUCLEOTIDE SEQUENCE [LARGE SCALE GENOMIC DNA]</scope>
    <source>
        <strain evidence="10 11">DSM 100043</strain>
    </source>
</reference>
<evidence type="ECO:0000256" key="7">
    <source>
        <dbReference type="ARBA" id="ARBA00023004"/>
    </source>
</evidence>
<keyword evidence="5" id="KW-0274">FAD</keyword>
<dbReference type="InterPro" id="IPR016156">
    <property type="entry name" value="FAD/NAD-linked_Rdtase_dimer_sf"/>
</dbReference>
<dbReference type="GO" id="GO:0051537">
    <property type="term" value="F:2 iron, 2 sulfur cluster binding"/>
    <property type="evidence" value="ECO:0007669"/>
    <property type="project" value="UniProtKB-KW"/>
</dbReference>
<keyword evidence="3" id="KW-0001">2Fe-2S</keyword>
<dbReference type="AlphaFoldDB" id="A0A1X0WC45"/>
<dbReference type="Gene3D" id="2.102.10.10">
    <property type="entry name" value="Rieske [2Fe-2S] iron-sulphur domain"/>
    <property type="match status" value="1"/>
</dbReference>
<dbReference type="Gene3D" id="3.50.50.60">
    <property type="entry name" value="FAD/NAD(P)-binding domain"/>
    <property type="match status" value="2"/>
</dbReference>
<dbReference type="PANTHER" id="PTHR43557:SF2">
    <property type="entry name" value="RIESKE DOMAIN-CONTAINING PROTEIN-RELATED"/>
    <property type="match status" value="1"/>
</dbReference>
<feature type="domain" description="Rieske" evidence="9">
    <location>
        <begin position="4"/>
        <end position="99"/>
    </location>
</feature>
<protein>
    <submittedName>
        <fullName evidence="10">Pyridine nucleotide-disulfide oxidoreductase</fullName>
    </submittedName>
</protein>
<evidence type="ECO:0000256" key="5">
    <source>
        <dbReference type="ARBA" id="ARBA00022827"/>
    </source>
</evidence>
<evidence type="ECO:0000256" key="2">
    <source>
        <dbReference type="ARBA" id="ARBA00022630"/>
    </source>
</evidence>
<keyword evidence="4" id="KW-0479">Metal-binding</keyword>
<gene>
    <name evidence="10" type="ORF">BS640_16865</name>
</gene>
<keyword evidence="11" id="KW-1185">Reference proteome</keyword>
<dbReference type="PANTHER" id="PTHR43557">
    <property type="entry name" value="APOPTOSIS-INDUCING FACTOR 1"/>
    <property type="match status" value="1"/>
</dbReference>
<dbReference type="SUPFAM" id="SSF55424">
    <property type="entry name" value="FAD/NAD-linked reductases, dimerisation (C-terminal) domain"/>
    <property type="match status" value="1"/>
</dbReference>
<evidence type="ECO:0000256" key="3">
    <source>
        <dbReference type="ARBA" id="ARBA00022714"/>
    </source>
</evidence>
<name>A0A1X0WC45_9GAMM</name>
<dbReference type="Pfam" id="PF07992">
    <property type="entry name" value="Pyr_redox_2"/>
    <property type="match status" value="1"/>
</dbReference>
<evidence type="ECO:0000259" key="9">
    <source>
        <dbReference type="PROSITE" id="PS51296"/>
    </source>
</evidence>
<comment type="cofactor">
    <cofactor evidence="1">
        <name>FAD</name>
        <dbReference type="ChEBI" id="CHEBI:57692"/>
    </cofactor>
</comment>
<dbReference type="STRING" id="1646377.BS640_16865"/>
<dbReference type="Pfam" id="PF00355">
    <property type="entry name" value="Rieske"/>
    <property type="match status" value="1"/>
</dbReference>
<dbReference type="PRINTS" id="PR00368">
    <property type="entry name" value="FADPNR"/>
</dbReference>
<dbReference type="Proteomes" id="UP000192536">
    <property type="component" value="Unassembled WGS sequence"/>
</dbReference>
<dbReference type="RefSeq" id="WP_084912962.1">
    <property type="nucleotide sequence ID" value="NZ_CAUQAZ010000002.1"/>
</dbReference>
<dbReference type="GO" id="GO:0016651">
    <property type="term" value="F:oxidoreductase activity, acting on NAD(P)H"/>
    <property type="evidence" value="ECO:0007669"/>
    <property type="project" value="TreeGrafter"/>
</dbReference>